<sequence length="97" mass="11165">MATSLKNIKFITVFHVFLYTIIVVFLFTYTKNEILTKKNYPWTTETQLHKNNTVAYLNIQRNIADANLKIATTDADKAAIQKSIDVITKQIDTLIDK</sequence>
<protein>
    <submittedName>
        <fullName evidence="2">Uncharacterized protein</fullName>
    </submittedName>
</protein>
<name>A0A660HM03_ZIZJU</name>
<reference evidence="2 3" key="1">
    <citation type="journal article" date="2018" name="BMC Genomics">
        <title>Comparative genome analysis of jujube witches'-broom Phytoplasma, an obligate pathogen that causes jujube witches'-broom disease.</title>
        <authorList>
            <person name="Wang J."/>
            <person name="Song L."/>
            <person name="Jiao Q."/>
            <person name="Yang S."/>
            <person name="Gao R."/>
            <person name="Lu X."/>
            <person name="Zhou G."/>
        </authorList>
    </citation>
    <scope>NUCLEOTIDE SEQUENCE [LARGE SCALE GENOMIC DNA]</scope>
    <source>
        <strain evidence="2">Jwb-nky</strain>
    </source>
</reference>
<dbReference type="EMBL" id="CP025121">
    <property type="protein sequence ID" value="AYJ01073.1"/>
    <property type="molecule type" value="Genomic_DNA"/>
</dbReference>
<proteinExistence type="predicted"/>
<feature type="transmembrane region" description="Helical" evidence="1">
    <location>
        <begin position="12"/>
        <end position="29"/>
    </location>
</feature>
<evidence type="ECO:0000313" key="3">
    <source>
        <dbReference type="Proteomes" id="UP000272462"/>
    </source>
</evidence>
<keyword evidence="1" id="KW-1133">Transmembrane helix</keyword>
<organism evidence="2 3">
    <name type="scientific">Ziziphus jujuba witches'-broom phytoplasma</name>
    <dbReference type="NCBI Taxonomy" id="135727"/>
    <lineage>
        <taxon>Bacteria</taxon>
        <taxon>Bacillati</taxon>
        <taxon>Mycoplasmatota</taxon>
        <taxon>Mollicutes</taxon>
        <taxon>Acholeplasmatales</taxon>
        <taxon>Acholeplasmataceae</taxon>
        <taxon>Candidatus Phytoplasma</taxon>
        <taxon>16SrV (Elm yellows group)</taxon>
    </lineage>
</organism>
<keyword evidence="1" id="KW-0812">Transmembrane</keyword>
<dbReference type="RefSeq" id="WP_121463804.1">
    <property type="nucleotide sequence ID" value="NZ_CP025121.1"/>
</dbReference>
<keyword evidence="3" id="KW-1185">Reference proteome</keyword>
<gene>
    <name evidence="2" type="ORF">CWO85_00770</name>
</gene>
<accession>A0A660HM03</accession>
<dbReference type="AlphaFoldDB" id="A0A660HM03"/>
<keyword evidence="1" id="KW-0472">Membrane</keyword>
<evidence type="ECO:0000313" key="2">
    <source>
        <dbReference type="EMBL" id="AYJ01073.1"/>
    </source>
</evidence>
<dbReference type="Proteomes" id="UP000272462">
    <property type="component" value="Chromosome"/>
</dbReference>
<dbReference type="KEGG" id="pzi:CWO85_00770"/>
<evidence type="ECO:0000256" key="1">
    <source>
        <dbReference type="SAM" id="Phobius"/>
    </source>
</evidence>